<keyword evidence="5" id="KW-0378">Hydrolase</keyword>
<feature type="binding site" evidence="7">
    <location>
        <position position="309"/>
    </location>
    <ligand>
        <name>Mg(2+)</name>
        <dbReference type="ChEBI" id="CHEBI:18420"/>
        <label>2</label>
    </ligand>
</feature>
<dbReference type="Gene3D" id="3.60.10.10">
    <property type="entry name" value="Endonuclease/exonuclease/phosphatase"/>
    <property type="match status" value="1"/>
</dbReference>
<comment type="similarity">
    <text evidence="3 9">Belongs to the DNA repair enzymes AP/ExoA family.</text>
</comment>
<comment type="catalytic activity">
    <reaction evidence="1">
        <text>Exonucleolytic cleavage in the 3'- to 5'-direction to yield nucleoside 5'-phosphates.</text>
        <dbReference type="EC" id="3.1.11.2"/>
    </reaction>
</comment>
<organism evidence="12 13">
    <name type="scientific">Nesidiocoris tenuis</name>
    <dbReference type="NCBI Taxonomy" id="355587"/>
    <lineage>
        <taxon>Eukaryota</taxon>
        <taxon>Metazoa</taxon>
        <taxon>Ecdysozoa</taxon>
        <taxon>Arthropoda</taxon>
        <taxon>Hexapoda</taxon>
        <taxon>Insecta</taxon>
        <taxon>Pterygota</taxon>
        <taxon>Neoptera</taxon>
        <taxon>Paraneoptera</taxon>
        <taxon>Hemiptera</taxon>
        <taxon>Heteroptera</taxon>
        <taxon>Panheteroptera</taxon>
        <taxon>Cimicomorpha</taxon>
        <taxon>Miridae</taxon>
        <taxon>Dicyphina</taxon>
        <taxon>Nesidiocoris</taxon>
    </lineage>
</organism>
<evidence type="ECO:0000256" key="1">
    <source>
        <dbReference type="ARBA" id="ARBA00000493"/>
    </source>
</evidence>
<dbReference type="InterPro" id="IPR036691">
    <property type="entry name" value="Endo/exonu/phosph_ase_sf"/>
</dbReference>
<keyword evidence="9" id="KW-0227">DNA damage</keyword>
<dbReference type="EC" id="3.1.-.-" evidence="9"/>
<evidence type="ECO:0000256" key="8">
    <source>
        <dbReference type="PIRSR" id="PIRSR604808-3"/>
    </source>
</evidence>
<dbReference type="InterPro" id="IPR004808">
    <property type="entry name" value="AP_endonuc_1"/>
</dbReference>
<keyword evidence="9" id="KW-0234">DNA repair</keyword>
<keyword evidence="6 7" id="KW-0460">Magnesium</keyword>
<gene>
    <name evidence="12" type="ORF">NTEN_LOCUS4682</name>
</gene>
<proteinExistence type="inferred from homology"/>
<dbReference type="EMBL" id="CADCXU010007024">
    <property type="protein sequence ID" value="CAA9998399.1"/>
    <property type="molecule type" value="Genomic_DNA"/>
</dbReference>
<evidence type="ECO:0000256" key="4">
    <source>
        <dbReference type="ARBA" id="ARBA00022723"/>
    </source>
</evidence>
<evidence type="ECO:0000313" key="13">
    <source>
        <dbReference type="Proteomes" id="UP000479000"/>
    </source>
</evidence>
<dbReference type="Pfam" id="PF03372">
    <property type="entry name" value="Exo_endo_phos"/>
    <property type="match status" value="1"/>
</dbReference>
<evidence type="ECO:0000256" key="10">
    <source>
        <dbReference type="SAM" id="MobiDB-lite"/>
    </source>
</evidence>
<evidence type="ECO:0000256" key="5">
    <source>
        <dbReference type="ARBA" id="ARBA00022801"/>
    </source>
</evidence>
<evidence type="ECO:0000259" key="11">
    <source>
        <dbReference type="Pfam" id="PF03372"/>
    </source>
</evidence>
<dbReference type="PROSITE" id="PS00726">
    <property type="entry name" value="AP_NUCLEASE_F1_1"/>
    <property type="match status" value="1"/>
</dbReference>
<dbReference type="PROSITE" id="PS51435">
    <property type="entry name" value="AP_NUCLEASE_F1_4"/>
    <property type="match status" value="1"/>
</dbReference>
<evidence type="ECO:0000256" key="7">
    <source>
        <dbReference type="PIRSR" id="PIRSR604808-2"/>
    </source>
</evidence>
<feature type="binding site" evidence="7">
    <location>
        <position position="198"/>
    </location>
    <ligand>
        <name>Mg(2+)</name>
        <dbReference type="ChEBI" id="CHEBI:18420"/>
        <label>1</label>
    </ligand>
</feature>
<accession>A0A6H5G888</accession>
<dbReference type="OrthoDB" id="498125at2759"/>
<keyword evidence="7" id="KW-0464">Manganese</keyword>
<feature type="site" description="Transition state stabilizer" evidence="8">
    <location>
        <position position="311"/>
    </location>
</feature>
<keyword evidence="4 7" id="KW-0479">Metal-binding</keyword>
<dbReference type="Proteomes" id="UP000479000">
    <property type="component" value="Unassembled WGS sequence"/>
</dbReference>
<feature type="domain" description="Endonuclease/exonuclease/phosphatase" evidence="11">
    <location>
        <begin position="184"/>
        <end position="379"/>
    </location>
</feature>
<evidence type="ECO:0000256" key="3">
    <source>
        <dbReference type="ARBA" id="ARBA00007092"/>
    </source>
</evidence>
<dbReference type="InterPro" id="IPR020847">
    <property type="entry name" value="AP_endonuclease_F1_BS"/>
</dbReference>
<dbReference type="GO" id="GO:0003677">
    <property type="term" value="F:DNA binding"/>
    <property type="evidence" value="ECO:0007669"/>
    <property type="project" value="InterPro"/>
</dbReference>
<dbReference type="InterPro" id="IPR020848">
    <property type="entry name" value="AP_endonuclease_F1_CS"/>
</dbReference>
<dbReference type="GO" id="GO:0008311">
    <property type="term" value="F:double-stranded DNA 3'-5' DNA exonuclease activity"/>
    <property type="evidence" value="ECO:0007669"/>
    <property type="project" value="UniProtKB-EC"/>
</dbReference>
<evidence type="ECO:0000256" key="9">
    <source>
        <dbReference type="RuleBase" id="RU362131"/>
    </source>
</evidence>
<dbReference type="GO" id="GO:0008081">
    <property type="term" value="F:phosphoric diester hydrolase activity"/>
    <property type="evidence" value="ECO:0007669"/>
    <property type="project" value="TreeGrafter"/>
</dbReference>
<dbReference type="SUPFAM" id="SSF56219">
    <property type="entry name" value="DNase I-like"/>
    <property type="match status" value="1"/>
</dbReference>
<dbReference type="GO" id="GO:0006284">
    <property type="term" value="P:base-excision repair"/>
    <property type="evidence" value="ECO:0007669"/>
    <property type="project" value="TreeGrafter"/>
</dbReference>
<evidence type="ECO:0000313" key="12">
    <source>
        <dbReference type="EMBL" id="CAA9998399.1"/>
    </source>
</evidence>
<dbReference type="GO" id="GO:0046872">
    <property type="term" value="F:metal ion binding"/>
    <property type="evidence" value="ECO:0007669"/>
    <property type="project" value="UniProtKB-KW"/>
</dbReference>
<dbReference type="PROSITE" id="PS00727">
    <property type="entry name" value="AP_NUCLEASE_F1_2"/>
    <property type="match status" value="1"/>
</dbReference>
<evidence type="ECO:0000256" key="6">
    <source>
        <dbReference type="ARBA" id="ARBA00022842"/>
    </source>
</evidence>
<name>A0A6H5G888_9HEMI</name>
<feature type="compositionally biased region" description="Polar residues" evidence="10">
    <location>
        <begin position="82"/>
        <end position="96"/>
    </location>
</feature>
<dbReference type="NCBIfam" id="TIGR00195">
    <property type="entry name" value="exoDNase_III"/>
    <property type="match status" value="1"/>
</dbReference>
<comment type="cofactor">
    <cofactor evidence="2">
        <name>Mn(2+)</name>
        <dbReference type="ChEBI" id="CHEBI:29035"/>
    </cofactor>
</comment>
<dbReference type="GO" id="GO:0003906">
    <property type="term" value="F:DNA-(apurinic or apyrimidinic site) endonuclease activity"/>
    <property type="evidence" value="ECO:0007669"/>
    <property type="project" value="TreeGrafter"/>
</dbReference>
<dbReference type="PANTHER" id="PTHR22748:SF6">
    <property type="entry name" value="DNA-(APURINIC OR APYRIMIDINIC SITE) ENDONUCLEASE"/>
    <property type="match status" value="1"/>
</dbReference>
<dbReference type="CDD" id="cd09087">
    <property type="entry name" value="Ape1-like_AP-endo"/>
    <property type="match status" value="1"/>
</dbReference>
<protein>
    <recommendedName>
        <fullName evidence="9">DNA-(apurinic or apyrimidinic site) endonuclease</fullName>
        <ecNumber evidence="9">3.1.-.-</ecNumber>
    </recommendedName>
</protein>
<keyword evidence="13" id="KW-1185">Reference proteome</keyword>
<dbReference type="PANTHER" id="PTHR22748">
    <property type="entry name" value="AP ENDONUCLEASE"/>
    <property type="match status" value="1"/>
</dbReference>
<dbReference type="InterPro" id="IPR005135">
    <property type="entry name" value="Endo/exonuclease/phosphatase"/>
</dbReference>
<dbReference type="GO" id="GO:0005634">
    <property type="term" value="C:nucleus"/>
    <property type="evidence" value="ECO:0007669"/>
    <property type="project" value="TreeGrafter"/>
</dbReference>
<sequence>MPKNRHFGNAIGSIFGIATCRKTAFSHCFGIRKLREVEISPIRKDPFAAIRSLGGDSPPIAAIAAIIARSFMRRERLDRRASLSSGNHKNGSTLNRPRNRPHCAALSRAAGSFCCAQPPRRVRCPKTCGTQLVRDSIATAVHAHRPLAVEDSIVESFRPAVSSLPRHWPMRVETIWPLRKNGQDYITKEDPDIICLQETKCPEAKVPADAKIEGYHYYWANSAKDGYAGVALYTKEKPLNVTNGIGNAEHDDEGRVITAEYDKYFLVATYVPNAGQGLKTLPKRMNWDNLFLDYLKSLDAKKPVILCGDLNVAHQEIDLANPKTNKKSAGFTQEERDGMTKMLSEGFVDSFRQLYPDRSQAYTFWTYMSNARAKNTGWKVRGWADLSEPQRRLQRPPGWATNLTANEISGLVPFWMYKSEPITSRYGTSGEGSSPLDKFIWALSVHTDGDMGNSLIFSSGRGGITDILQFVHDFFRISEILYQILKVLGQRFKKEITNFSFCHYHVIFRKCSRPNFDWLERGKVDVLKFLRSRSVYT</sequence>
<feature type="binding site" evidence="7">
    <location>
        <position position="311"/>
    </location>
    <ligand>
        <name>Mg(2+)</name>
        <dbReference type="ChEBI" id="CHEBI:18420"/>
        <label>1</label>
    </ligand>
</feature>
<evidence type="ECO:0000256" key="2">
    <source>
        <dbReference type="ARBA" id="ARBA00001936"/>
    </source>
</evidence>
<dbReference type="AlphaFoldDB" id="A0A6H5G888"/>
<dbReference type="NCBIfam" id="TIGR00633">
    <property type="entry name" value="xth"/>
    <property type="match status" value="1"/>
</dbReference>
<reference evidence="12 13" key="1">
    <citation type="submission" date="2020-02" db="EMBL/GenBank/DDBJ databases">
        <authorList>
            <person name="Ferguson B K."/>
        </authorList>
    </citation>
    <scope>NUCLEOTIDE SEQUENCE [LARGE SCALE GENOMIC DNA]</scope>
</reference>
<feature type="region of interest" description="Disordered" evidence="10">
    <location>
        <begin position="79"/>
        <end position="100"/>
    </location>
</feature>
<comment type="cofactor">
    <cofactor evidence="7 9">
        <name>Mg(2+)</name>
        <dbReference type="ChEBI" id="CHEBI:18420"/>
    </cofactor>
    <cofactor evidence="7 9">
        <name>Mn(2+)</name>
        <dbReference type="ChEBI" id="CHEBI:29035"/>
    </cofactor>
    <text evidence="7 9">Probably binds two magnesium or manganese ions per subunit.</text>
</comment>